<comment type="caution">
    <text evidence="3">The sequence shown here is derived from an EMBL/GenBank/DDBJ whole genome shotgun (WGS) entry which is preliminary data.</text>
</comment>
<accession>A8Q6K1</accession>
<dbReference type="OMA" id="ICTHMAT"/>
<evidence type="ECO:0000259" key="2">
    <source>
        <dbReference type="Pfam" id="PF24545"/>
    </source>
</evidence>
<dbReference type="PANTHER" id="PTHR12975">
    <property type="entry name" value="TRANSPORT PROTEIN TRAPP"/>
    <property type="match status" value="1"/>
</dbReference>
<dbReference type="PANTHER" id="PTHR12975:SF6">
    <property type="entry name" value="TRAFFICKING PROTEIN PARTICLE COMPLEX SUBUNIT 8"/>
    <property type="match status" value="1"/>
</dbReference>
<dbReference type="VEuPathDB" id="FungiDB:MGL_2990"/>
<dbReference type="GeneID" id="5854311"/>
<dbReference type="EMBL" id="AAYY01000010">
    <property type="protein sequence ID" value="EDP42790.1"/>
    <property type="molecule type" value="Genomic_DNA"/>
</dbReference>
<dbReference type="InParanoid" id="A8Q6K1"/>
<feature type="region of interest" description="Disordered" evidence="1">
    <location>
        <begin position="49"/>
        <end position="68"/>
    </location>
</feature>
<dbReference type="OrthoDB" id="203724at2759"/>
<dbReference type="STRING" id="425265.A8Q6K1"/>
<dbReference type="InterPro" id="IPR024420">
    <property type="entry name" value="TRAPP_III_complex_Trs85"/>
</dbReference>
<dbReference type="Pfam" id="PF12739">
    <property type="entry name" value="TRAPPC-Trs85"/>
    <property type="match status" value="1"/>
</dbReference>
<evidence type="ECO:0000313" key="3">
    <source>
        <dbReference type="EMBL" id="EDP42790.1"/>
    </source>
</evidence>
<dbReference type="SUPFAM" id="SSF48452">
    <property type="entry name" value="TPR-like"/>
    <property type="match status" value="1"/>
</dbReference>
<dbReference type="AlphaFoldDB" id="A8Q6K1"/>
<dbReference type="GO" id="GO:1990072">
    <property type="term" value="C:TRAPPIII protein complex"/>
    <property type="evidence" value="ECO:0007669"/>
    <property type="project" value="TreeGrafter"/>
</dbReference>
<organism evidence="3 4">
    <name type="scientific">Malassezia globosa (strain ATCC MYA-4612 / CBS 7966)</name>
    <name type="common">Dandruff-associated fungus</name>
    <dbReference type="NCBI Taxonomy" id="425265"/>
    <lineage>
        <taxon>Eukaryota</taxon>
        <taxon>Fungi</taxon>
        <taxon>Dikarya</taxon>
        <taxon>Basidiomycota</taxon>
        <taxon>Ustilaginomycotina</taxon>
        <taxon>Malasseziomycetes</taxon>
        <taxon>Malasseziales</taxon>
        <taxon>Malasseziaceae</taxon>
        <taxon>Malassezia</taxon>
    </lineage>
</organism>
<dbReference type="RefSeq" id="XP_001730004.1">
    <property type="nucleotide sequence ID" value="XM_001729952.1"/>
</dbReference>
<dbReference type="InterPro" id="IPR058541">
    <property type="entry name" value="Ig_TPPC8_1st"/>
</dbReference>
<name>A8Q6K1_MALGO</name>
<evidence type="ECO:0000313" key="4">
    <source>
        <dbReference type="Proteomes" id="UP000008837"/>
    </source>
</evidence>
<protein>
    <recommendedName>
        <fullName evidence="2">TPPC8 first Ig-like domain-containing protein</fullName>
    </recommendedName>
</protein>
<dbReference type="Proteomes" id="UP000008837">
    <property type="component" value="Unassembled WGS sequence"/>
</dbReference>
<dbReference type="Pfam" id="PF24545">
    <property type="entry name" value="Ig_TPPC8_1st"/>
    <property type="match status" value="1"/>
</dbReference>
<keyword evidence="4" id="KW-1185">Reference proteome</keyword>
<proteinExistence type="predicted"/>
<gene>
    <name evidence="3" type="ORF">MGL_2990</name>
</gene>
<feature type="domain" description="TPPC8 first Ig-like" evidence="2">
    <location>
        <begin position="404"/>
        <end position="461"/>
    </location>
</feature>
<reference evidence="3 4" key="1">
    <citation type="journal article" date="2007" name="Proc. Natl. Acad. Sci. U.S.A.">
        <title>Dandruff-associated Malassezia genomes reveal convergent and divergent virulence traits shared with plant and human fungal pathogens.</title>
        <authorList>
            <person name="Xu J."/>
            <person name="Saunders C.W."/>
            <person name="Hu P."/>
            <person name="Grant R.A."/>
            <person name="Boekhout T."/>
            <person name="Kuramae E.E."/>
            <person name="Kronstad J.W."/>
            <person name="Deangelis Y.M."/>
            <person name="Reeder N.L."/>
            <person name="Johnstone K.R."/>
            <person name="Leland M."/>
            <person name="Fieno A.M."/>
            <person name="Begley W.M."/>
            <person name="Sun Y."/>
            <person name="Lacey M.P."/>
            <person name="Chaudhary T."/>
            <person name="Keough T."/>
            <person name="Chu L."/>
            <person name="Sears R."/>
            <person name="Yuan B."/>
            <person name="Dawson T.L.Jr."/>
        </authorList>
    </citation>
    <scope>NUCLEOTIDE SEQUENCE [LARGE SCALE GENOMIC DNA]</scope>
    <source>
        <strain evidence="4">ATCC MYA-4612 / CBS 7966</strain>
    </source>
</reference>
<sequence>MSRSMALLEEVRKTYGLDCAIVHVNSAQEPDPLVHAIYTCKMHASMSRMHADDQRSSPMTSSAAKAADDSTTIAASQEALKGARLSMLDVQRIQAYVREMITKSLVPYLERTVQQLGEHIASQRRGLTGRLLGAGRKWFSSRPSSDQVLSDHGIYPTTSLPFQTRRLADMAMHIRDYRLAAQMYEAARRDFQADQATLHSACAGEMYCLAQLLHATTTPAYHNSLTQLFLHVCDEYVSIRVGEFFALRGAVLYGTMQELVSDYEHMAMAYMRAAEFTDEIVRALLLEHASLAYLRMSRPHMRRSAAALLLAAAQYESCGQNELALRCYMRTADFYKACNTPLHDHSLFKMAHLVHSSGRMDDALAYLLPLLHGSLPELDAVLLHALETVTKYAHDTRVTLPVPLFQPGASYILQSTASDNGIPCVREKEPFHVQLTLRNPLGVEVALTNVALHFVSAHKNGHASSAQVNALGRLDDLTLGPHERRSVVAAAYVHDAKAEYVRLSHVTYTLAGMLHVQQDMSKHGKRLNSTLEQRRTRMYAPDLSLLARVRQDMPHVDMHVDVPTHAYVGELVHIRMRLVNTSVSNISSLTIKSIPAHMQCSCLTASELELPWNPSSSFTHAAPLPALQGGQEHEITFVYHVLSPGEQVLTWVLCYENAAHEHFEARMEQSLIAHVAMQAVARVRLTARREPLYGLAIDTKNCSSDTLTCDGITFVSPLWKAHTEASLPATLTAGDVLTTFVRLQPTLLPQNADIVTHMLNELHRYLSGKAYDSSLTTSMQIATHVSQLGHAHDPALTSMPSLYSASRYIQRQTELDRLYNFMPKRLAQRAFPLIGPNDVDLVLHWHDANHRRGQTLLCGVKVGIQHCTAQDMASLKTLLDLHGPSHAMYEETAREQAMIRGRLRHTPLGSVGMPLSVYANLDSVMLDQVPAAQSITLFIRNEAPWPLSFSLTLVQPTSQAGFAPWLGKLSHSGTVGAWTSCPIDVCVLVTEPGTFQLGNVQCQATLYDKEQAIKSWNVISAMDVLLVARLQV</sequence>
<dbReference type="InterPro" id="IPR011990">
    <property type="entry name" value="TPR-like_helical_dom_sf"/>
</dbReference>
<evidence type="ECO:0000256" key="1">
    <source>
        <dbReference type="SAM" id="MobiDB-lite"/>
    </source>
</evidence>
<dbReference type="KEGG" id="mgl:MGL_2990"/>